<organism evidence="2 3">
    <name type="scientific">Entomospira culicis</name>
    <dbReference type="NCBI Taxonomy" id="2719989"/>
    <lineage>
        <taxon>Bacteria</taxon>
        <taxon>Pseudomonadati</taxon>
        <taxon>Spirochaetota</taxon>
        <taxon>Spirochaetia</taxon>
        <taxon>Spirochaetales</taxon>
        <taxon>Spirochaetaceae</taxon>
        <taxon>Entomospira</taxon>
    </lineage>
</organism>
<dbReference type="GO" id="GO:1902604">
    <property type="term" value="P:p-aminobenzoyl-glutamate transmembrane transport"/>
    <property type="evidence" value="ECO:0007669"/>
    <property type="project" value="InterPro"/>
</dbReference>
<feature type="transmembrane region" description="Helical" evidence="1">
    <location>
        <begin position="202"/>
        <end position="222"/>
    </location>
</feature>
<dbReference type="Proteomes" id="UP000778951">
    <property type="component" value="Unassembled WGS sequence"/>
</dbReference>
<feature type="transmembrane region" description="Helical" evidence="1">
    <location>
        <begin position="115"/>
        <end position="140"/>
    </location>
</feature>
<dbReference type="InterPro" id="IPR004697">
    <property type="entry name" value="AbgT"/>
</dbReference>
<dbReference type="Pfam" id="PF03806">
    <property type="entry name" value="ABG_transport"/>
    <property type="match status" value="1"/>
</dbReference>
<keyword evidence="3" id="KW-1185">Reference proteome</keyword>
<feature type="transmembrane region" description="Helical" evidence="1">
    <location>
        <begin position="297"/>
        <end position="315"/>
    </location>
</feature>
<keyword evidence="1" id="KW-1133">Transmembrane helix</keyword>
<dbReference type="GO" id="GO:0015558">
    <property type="term" value="F:secondary active p-aminobenzoyl-glutamate transmembrane transporter activity"/>
    <property type="evidence" value="ECO:0007669"/>
    <property type="project" value="InterPro"/>
</dbReference>
<dbReference type="RefSeq" id="WP_167695940.1">
    <property type="nucleotide sequence ID" value="NZ_CP118181.1"/>
</dbReference>
<name>A0A968GGG8_9SPIO</name>
<sequence length="499" mass="54446">MSTERKKGFVERIGELLPESNLLFLILISFIIVASFFAKGSHPSAMEGAPNYTVQNLLSVEGFRWILSNVLDNFRKYPPLALVVVGVLGFGFAEKSGLLGTLIKIVGHNTSEKMILPVIILIGINSSIASDAGYIVLIPLSGALYAGLGKNPLIGIVASFAAVSAGFGAAMIPSTADGLLGKITQDVYESAFGGDFPHDPVMMNYIFMFGSTIFLTIFLTFITKMFVEKRVESYDYTLPENTMTIGELHPEEKEALKKAGIAVAITLLGIVLLWVVGVLKSYPDGKGGMTSPILNNIIVLLIALFLFPGLAYARSLKKINNGQEYIKMTVDAMRDIAYILVFAVFAGNFLAIFSHSGLDKYIANHGAFFLINQNIQNPIFLIVSFIFISAFINFFMGSASAKWAILAPIFIPMLMIASDNQLGPDVIQVAYRIGDSSTNIISPLMTYMGIVLIAARHYVPKFEIGNLISLMLPYSLSILLGWTAFFVLWLLLKLPIGWG</sequence>
<reference evidence="2" key="1">
    <citation type="submission" date="2020-03" db="EMBL/GenBank/DDBJ databases">
        <title>Spirochaetal bacteria isolated from arthropods constitute a novel genus Entomospira genus novum within the order Spirochaetales.</title>
        <authorList>
            <person name="Grana-Miraglia L."/>
            <person name="Sikutova S."/>
            <person name="Fingerle V."/>
            <person name="Sing A."/>
            <person name="Castillo-Ramirez S."/>
            <person name="Margos G."/>
            <person name="Rudolf I."/>
        </authorList>
    </citation>
    <scope>NUCLEOTIDE SEQUENCE</scope>
    <source>
        <strain evidence="2">BR149</strain>
    </source>
</reference>
<evidence type="ECO:0000313" key="3">
    <source>
        <dbReference type="Proteomes" id="UP000778951"/>
    </source>
</evidence>
<feature type="transmembrane region" description="Helical" evidence="1">
    <location>
        <begin position="336"/>
        <end position="358"/>
    </location>
</feature>
<accession>A0A968GGG8</accession>
<feature type="transmembrane region" description="Helical" evidence="1">
    <location>
        <begin position="80"/>
        <end position="103"/>
    </location>
</feature>
<protein>
    <submittedName>
        <fullName evidence="2">AbgT family transporter</fullName>
    </submittedName>
</protein>
<feature type="transmembrane region" description="Helical" evidence="1">
    <location>
        <begin position="259"/>
        <end position="277"/>
    </location>
</feature>
<feature type="transmembrane region" description="Helical" evidence="1">
    <location>
        <begin position="20"/>
        <end position="38"/>
    </location>
</feature>
<dbReference type="PANTHER" id="PTHR30282">
    <property type="entry name" value="P-AMINOBENZOYL GLUTAMATE TRANSPORTER"/>
    <property type="match status" value="1"/>
</dbReference>
<dbReference type="EMBL" id="JAATLM010000001">
    <property type="protein sequence ID" value="NIZ69867.1"/>
    <property type="molecule type" value="Genomic_DNA"/>
</dbReference>
<keyword evidence="1" id="KW-0812">Transmembrane</keyword>
<feature type="transmembrane region" description="Helical" evidence="1">
    <location>
        <begin position="471"/>
        <end position="492"/>
    </location>
</feature>
<dbReference type="PANTHER" id="PTHR30282:SF0">
    <property type="entry name" value="P-AMINOBENZOYL-GLUTAMATE TRANSPORT PROTEIN"/>
    <property type="match status" value="1"/>
</dbReference>
<feature type="transmembrane region" description="Helical" evidence="1">
    <location>
        <begin position="440"/>
        <end position="459"/>
    </location>
</feature>
<keyword evidence="1" id="KW-0472">Membrane</keyword>
<proteinExistence type="predicted"/>
<comment type="caution">
    <text evidence="2">The sequence shown here is derived from an EMBL/GenBank/DDBJ whole genome shotgun (WGS) entry which is preliminary data.</text>
</comment>
<feature type="transmembrane region" description="Helical" evidence="1">
    <location>
        <begin position="378"/>
        <end position="396"/>
    </location>
</feature>
<gene>
    <name evidence="2" type="ORF">HCT48_06560</name>
</gene>
<evidence type="ECO:0000313" key="2">
    <source>
        <dbReference type="EMBL" id="NIZ69867.1"/>
    </source>
</evidence>
<evidence type="ECO:0000256" key="1">
    <source>
        <dbReference type="SAM" id="Phobius"/>
    </source>
</evidence>
<dbReference type="AlphaFoldDB" id="A0A968GGG8"/>